<dbReference type="GO" id="GO:0030488">
    <property type="term" value="P:tRNA methylation"/>
    <property type="evidence" value="ECO:0007669"/>
    <property type="project" value="TreeGrafter"/>
</dbReference>
<gene>
    <name evidence="3" type="ORF">CUN67_27340</name>
</gene>
<evidence type="ECO:0000259" key="1">
    <source>
        <dbReference type="Pfam" id="PF00350"/>
    </source>
</evidence>
<dbReference type="EMBL" id="CP024770">
    <property type="protein sequence ID" value="QGY32661.1"/>
    <property type="molecule type" value="Genomic_DNA"/>
</dbReference>
<dbReference type="AlphaFoldDB" id="A0A6B9G4Q9"/>
<dbReference type="Proteomes" id="UP000502005">
    <property type="component" value="Plasmid pNE1B"/>
</dbReference>
<dbReference type="GO" id="GO:0002098">
    <property type="term" value="P:tRNA wobble uridine modification"/>
    <property type="evidence" value="ECO:0007669"/>
    <property type="project" value="TreeGrafter"/>
</dbReference>
<reference evidence="3 4" key="1">
    <citation type="submission" date="2017-11" db="EMBL/GenBank/DDBJ databases">
        <title>Genome sequence of Pantoea cypripedii NE1.</title>
        <authorList>
            <person name="Nascimento F.X."/>
        </authorList>
    </citation>
    <scope>NUCLEOTIDE SEQUENCE [LARGE SCALE GENOMIC DNA]</scope>
    <source>
        <strain evidence="3 4">NE1</strain>
        <plasmid evidence="4">pne1b</plasmid>
    </source>
</reference>
<dbReference type="PANTHER" id="PTHR42714">
    <property type="entry name" value="TRNA MODIFICATION GTPASE GTPBP3"/>
    <property type="match status" value="1"/>
</dbReference>
<dbReference type="InterPro" id="IPR040576">
    <property type="entry name" value="DLP_helical"/>
</dbReference>
<geneLocation type="plasmid" evidence="4">
    <name>pne1b</name>
</geneLocation>
<dbReference type="Pfam" id="PF18709">
    <property type="entry name" value="DLP_helical"/>
    <property type="match status" value="1"/>
</dbReference>
<dbReference type="InterPro" id="IPR049678">
    <property type="entry name" value="LeoA-like"/>
</dbReference>
<dbReference type="GO" id="GO:0005737">
    <property type="term" value="C:cytoplasm"/>
    <property type="evidence" value="ECO:0007669"/>
    <property type="project" value="TreeGrafter"/>
</dbReference>
<evidence type="ECO:0000313" key="4">
    <source>
        <dbReference type="Proteomes" id="UP000502005"/>
    </source>
</evidence>
<proteinExistence type="predicted"/>
<accession>A0A6B9G4Q9</accession>
<keyword evidence="3" id="KW-0614">Plasmid</keyword>
<feature type="domain" description="Dynamin N-terminal" evidence="1">
    <location>
        <begin position="88"/>
        <end position="179"/>
    </location>
</feature>
<name>A0A6B9G4Q9_PANCY</name>
<dbReference type="InterPro" id="IPR027417">
    <property type="entry name" value="P-loop_NTPase"/>
</dbReference>
<dbReference type="Pfam" id="PF00350">
    <property type="entry name" value="Dynamin_N"/>
    <property type="match status" value="1"/>
</dbReference>
<dbReference type="SUPFAM" id="SSF52540">
    <property type="entry name" value="P-loop containing nucleoside triphosphate hydrolases"/>
    <property type="match status" value="1"/>
</dbReference>
<organism evidence="3 4">
    <name type="scientific">Pantoea cypripedii</name>
    <name type="common">Pectobacterium cypripedii</name>
    <name type="synonym">Erwinia cypripedii</name>
    <dbReference type="NCBI Taxonomy" id="55209"/>
    <lineage>
        <taxon>Bacteria</taxon>
        <taxon>Pseudomonadati</taxon>
        <taxon>Pseudomonadota</taxon>
        <taxon>Gammaproteobacteria</taxon>
        <taxon>Enterobacterales</taxon>
        <taxon>Erwiniaceae</taxon>
        <taxon>Pantoea</taxon>
    </lineage>
</organism>
<dbReference type="RefSeq" id="WP_208718557.1">
    <property type="nucleotide sequence ID" value="NZ_CP024770.1"/>
</dbReference>
<dbReference type="InterPro" id="IPR045063">
    <property type="entry name" value="Dynamin_N"/>
</dbReference>
<dbReference type="PANTHER" id="PTHR42714:SF6">
    <property type="entry name" value="TRANSLATION INITIATION FACTOR IF-2"/>
    <property type="match status" value="1"/>
</dbReference>
<feature type="domain" description="Dynamin-like helical" evidence="2">
    <location>
        <begin position="212"/>
        <end position="554"/>
    </location>
</feature>
<sequence>MDALTQFSIEKQRAIAALDELRDVVQSLGELEIDVAQDLEKIHAAMQAVESDVLSIALLGAFSDGKTSVIAAWLGRIMDDMAISMDESSNQVAVYQPEGLPGKCEIIDTPGLFGDKEREIDGRQVMYEDLTKQYISQAHLILYVVDATNPLKESHSAIVRWLLRDLNKLSSTIFVINKMDEVTDLTEQSLFEQQETIKKANLRDKLARMADLSADELAQLYIVCVASNPNGRGLEFWFGKPEQYDSRSRIPHLKQVTGEILASTVPAELQAKTGLDVVHDIIRQRVIHAQQQLEALAVFARQNNEESVRFSEDIRQSRREVKQLARDLQTHLLGMEKQLMGMLRPLSAEDIRSFMEDELGLAADGIGFKLSMNIKSVIDSYFDQSSSITQRLSDNIIRQVDSSASFLGTLSEGAIKSLGGTFKTLSKIDPDTIKSTIFLARDTVGKVTGYVYKFQPWEATKLAGGIARWAGPAGAAIQIGTDLYGMWAAHAREEELREAKTSLTQLIQEAFKEIYDILADDEKMFAFFAPQIVNMEKVVNDLQQTSVTITQNQEKLGILHQKLVDMKALPVN</sequence>
<evidence type="ECO:0000259" key="2">
    <source>
        <dbReference type="Pfam" id="PF18709"/>
    </source>
</evidence>
<protein>
    <submittedName>
        <fullName evidence="3">GTP-binding protein</fullName>
    </submittedName>
</protein>
<dbReference type="Gene3D" id="3.40.50.300">
    <property type="entry name" value="P-loop containing nucleotide triphosphate hydrolases"/>
    <property type="match status" value="1"/>
</dbReference>
<evidence type="ECO:0000313" key="3">
    <source>
        <dbReference type="EMBL" id="QGY32661.1"/>
    </source>
</evidence>
<dbReference type="NCBIfam" id="NF041922">
    <property type="entry name" value="DLP_LeoA_gen"/>
    <property type="match status" value="1"/>
</dbReference>